<dbReference type="PANTHER" id="PTHR46177:SF1">
    <property type="entry name" value="INTEGRASE CATALYTIC DOMAIN-CONTAINING PROTEIN"/>
    <property type="match status" value="1"/>
</dbReference>
<keyword evidence="3" id="KW-1185">Reference proteome</keyword>
<dbReference type="EMBL" id="JH687404">
    <property type="protein sequence ID" value="EIM79515.1"/>
    <property type="molecule type" value="Genomic_DNA"/>
</dbReference>
<name>R7RXC0_STEHR</name>
<dbReference type="eggNOG" id="ENOG502QUY7">
    <property type="taxonomic scope" value="Eukaryota"/>
</dbReference>
<dbReference type="KEGG" id="shs:STEHIDRAFT_69460"/>
<reference evidence="3" key="1">
    <citation type="journal article" date="2012" name="Science">
        <title>The Paleozoic origin of enzymatic lignin decomposition reconstructed from 31 fungal genomes.</title>
        <authorList>
            <person name="Floudas D."/>
            <person name="Binder M."/>
            <person name="Riley R."/>
            <person name="Barry K."/>
            <person name="Blanchette R.A."/>
            <person name="Henrissat B."/>
            <person name="Martinez A.T."/>
            <person name="Otillar R."/>
            <person name="Spatafora J.W."/>
            <person name="Yadav J.S."/>
            <person name="Aerts A."/>
            <person name="Benoit I."/>
            <person name="Boyd A."/>
            <person name="Carlson A."/>
            <person name="Copeland A."/>
            <person name="Coutinho P.M."/>
            <person name="de Vries R.P."/>
            <person name="Ferreira P."/>
            <person name="Findley K."/>
            <person name="Foster B."/>
            <person name="Gaskell J."/>
            <person name="Glotzer D."/>
            <person name="Gorecki P."/>
            <person name="Heitman J."/>
            <person name="Hesse C."/>
            <person name="Hori C."/>
            <person name="Igarashi K."/>
            <person name="Jurgens J.A."/>
            <person name="Kallen N."/>
            <person name="Kersten P."/>
            <person name="Kohler A."/>
            <person name="Kuees U."/>
            <person name="Kumar T.K.A."/>
            <person name="Kuo A."/>
            <person name="LaButti K."/>
            <person name="Larrondo L.F."/>
            <person name="Lindquist E."/>
            <person name="Ling A."/>
            <person name="Lombard V."/>
            <person name="Lucas S."/>
            <person name="Lundell T."/>
            <person name="Martin R."/>
            <person name="McLaughlin D.J."/>
            <person name="Morgenstern I."/>
            <person name="Morin E."/>
            <person name="Murat C."/>
            <person name="Nagy L.G."/>
            <person name="Nolan M."/>
            <person name="Ohm R.A."/>
            <person name="Patyshakuliyeva A."/>
            <person name="Rokas A."/>
            <person name="Ruiz-Duenas F.J."/>
            <person name="Sabat G."/>
            <person name="Salamov A."/>
            <person name="Samejima M."/>
            <person name="Schmutz J."/>
            <person name="Slot J.C."/>
            <person name="St John F."/>
            <person name="Stenlid J."/>
            <person name="Sun H."/>
            <person name="Sun S."/>
            <person name="Syed K."/>
            <person name="Tsang A."/>
            <person name="Wiebenga A."/>
            <person name="Young D."/>
            <person name="Pisabarro A."/>
            <person name="Eastwood D.C."/>
            <person name="Martin F."/>
            <person name="Cullen D."/>
            <person name="Grigoriev I.V."/>
            <person name="Hibbett D.S."/>
        </authorList>
    </citation>
    <scope>NUCLEOTIDE SEQUENCE [LARGE SCALE GENOMIC DNA]</scope>
    <source>
        <strain evidence="3">FP-91666</strain>
    </source>
</reference>
<protein>
    <recommendedName>
        <fullName evidence="1">Integrase core domain-containing protein</fullName>
    </recommendedName>
</protein>
<evidence type="ECO:0000313" key="3">
    <source>
        <dbReference type="Proteomes" id="UP000053927"/>
    </source>
</evidence>
<dbReference type="GeneID" id="18806543"/>
<gene>
    <name evidence="2" type="ORF">STEHIDRAFT_69460</name>
</gene>
<evidence type="ECO:0000313" key="2">
    <source>
        <dbReference type="EMBL" id="EIM79515.1"/>
    </source>
</evidence>
<dbReference type="OMA" id="TELAYWI"/>
<dbReference type="RefSeq" id="XP_007311397.1">
    <property type="nucleotide sequence ID" value="XM_007311335.1"/>
</dbReference>
<organism evidence="2 3">
    <name type="scientific">Stereum hirsutum (strain FP-91666)</name>
    <name type="common">White-rot fungus</name>
    <dbReference type="NCBI Taxonomy" id="721885"/>
    <lineage>
        <taxon>Eukaryota</taxon>
        <taxon>Fungi</taxon>
        <taxon>Dikarya</taxon>
        <taxon>Basidiomycota</taxon>
        <taxon>Agaricomycotina</taxon>
        <taxon>Agaricomycetes</taxon>
        <taxon>Russulales</taxon>
        <taxon>Stereaceae</taxon>
        <taxon>Stereum</taxon>
    </lineage>
</organism>
<dbReference type="InterPro" id="IPR058913">
    <property type="entry name" value="Integrase_dom_put"/>
</dbReference>
<sequence>MVLSTLPQSDSDNRSLSLPSPCLSTCIICKNGYGEKNYPPDDVLKASLLKYVSARYTRDEKKQALLKDHGLQIANTKLNILERRLGIPSVRKPVPREVATQAVLDEVDRGGTSGADHNGPDYIQTKLANRLILLPKHVSYTFIIPDNPAGFDARMPGKRKATIPRTALTSVGPFREISSDGHEKLAHLALRMGDLGFPIYAFKDKWSDFLLYIRVLPNARTLRALAHLFLDFIEEYGAIAIQLTTDKGSETGWLYAIQSILRYMLAPHLDPEVHPPHVFLKSTNNTPIEGFWRWLKEKSGLNLKDVILRGKSEGFYNPNIAWHTELAYWIFVPLVQAALDEFRTYWNTHRVRPQAEKDMPSGAPPVFAFENPEAHAGTPCKIKVPSEVLVELRQIVTEEVGPRETHLEFVSSEFSDVASDVWREIGSPLITTHSAWDVFVAMEVVMRTAHN</sequence>
<dbReference type="PANTHER" id="PTHR46177">
    <property type="entry name" value="INTEGRASE CATALYTIC DOMAIN-CONTAINING PROTEIN"/>
    <property type="match status" value="1"/>
</dbReference>
<proteinExistence type="predicted"/>
<dbReference type="Proteomes" id="UP000053927">
    <property type="component" value="Unassembled WGS sequence"/>
</dbReference>
<dbReference type="OrthoDB" id="2974164at2759"/>
<dbReference type="AlphaFoldDB" id="R7RXC0"/>
<dbReference type="Pfam" id="PF24764">
    <property type="entry name" value="rva_4"/>
    <property type="match status" value="1"/>
</dbReference>
<evidence type="ECO:0000259" key="1">
    <source>
        <dbReference type="Pfam" id="PF24764"/>
    </source>
</evidence>
<feature type="domain" description="Integrase core" evidence="1">
    <location>
        <begin position="202"/>
        <end position="356"/>
    </location>
</feature>
<accession>R7RXC0</accession>